<dbReference type="PANTHER" id="PTHR47592">
    <property type="entry name" value="PBF68 PROTEIN"/>
    <property type="match status" value="1"/>
</dbReference>
<evidence type="ECO:0000313" key="3">
    <source>
        <dbReference type="RefSeq" id="XP_022152111.1"/>
    </source>
</evidence>
<organism evidence="2 3">
    <name type="scientific">Momordica charantia</name>
    <name type="common">Bitter gourd</name>
    <name type="synonym">Balsam pear</name>
    <dbReference type="NCBI Taxonomy" id="3673"/>
    <lineage>
        <taxon>Eukaryota</taxon>
        <taxon>Viridiplantae</taxon>
        <taxon>Streptophyta</taxon>
        <taxon>Embryophyta</taxon>
        <taxon>Tracheophyta</taxon>
        <taxon>Spermatophyta</taxon>
        <taxon>Magnoliopsida</taxon>
        <taxon>eudicotyledons</taxon>
        <taxon>Gunneridae</taxon>
        <taxon>Pentapetalae</taxon>
        <taxon>rosids</taxon>
        <taxon>fabids</taxon>
        <taxon>Cucurbitales</taxon>
        <taxon>Cucurbitaceae</taxon>
        <taxon>Momordiceae</taxon>
        <taxon>Momordica</taxon>
    </lineage>
</organism>
<evidence type="ECO:0000256" key="1">
    <source>
        <dbReference type="SAM" id="MobiDB-lite"/>
    </source>
</evidence>
<dbReference type="KEGG" id="mcha:111019900"/>
<protein>
    <submittedName>
        <fullName evidence="3">Uncharacterized protein LOC111019900</fullName>
    </submittedName>
</protein>
<accession>A0A6J1DGM8</accession>
<sequence>MDSSKTLSDNLDDFKKLSSEFNSLGEKIGAENEAFILLNSLPESYREVKVALKYGRESITTDAIISAVKTKELELQPVAVTTAATTIAAAATITATVTATVTGPLTIVATTVSVAATVPGTSTVVEADKFEKDNKTILGHLLNHMNNSLFYLFVVQKSAKIIWDMFESRYGGDDADRRKYVVGKWLEFQMSDDESVMNQVHEYENLVASVLSKGMKMCEILQANVLLEKFPYSWSDYHNHLKHKKKDLTLQELISHVRTEEANRLKDKLFFQSLNSVKANLVESSSASKDGFKNKGKQIAKDKAKKNKGLKPKNTCGRIEKSKLVCYVCGK</sequence>
<keyword evidence="2" id="KW-1185">Reference proteome</keyword>
<proteinExistence type="predicted"/>
<reference evidence="3" key="1">
    <citation type="submission" date="2025-08" db="UniProtKB">
        <authorList>
            <consortium name="RefSeq"/>
        </authorList>
    </citation>
    <scope>IDENTIFICATION</scope>
    <source>
        <strain evidence="3">OHB3-1</strain>
    </source>
</reference>
<dbReference type="AlphaFoldDB" id="A0A6J1DGM8"/>
<gene>
    <name evidence="3" type="primary">LOC111019900</name>
</gene>
<dbReference type="Pfam" id="PF14223">
    <property type="entry name" value="Retrotran_gag_2"/>
    <property type="match status" value="2"/>
</dbReference>
<evidence type="ECO:0000313" key="2">
    <source>
        <dbReference type="Proteomes" id="UP000504603"/>
    </source>
</evidence>
<feature type="region of interest" description="Disordered" evidence="1">
    <location>
        <begin position="287"/>
        <end position="312"/>
    </location>
</feature>
<dbReference type="OrthoDB" id="8042871at2759"/>
<name>A0A6J1DGM8_MOMCH</name>
<dbReference type="Proteomes" id="UP000504603">
    <property type="component" value="Unplaced"/>
</dbReference>
<dbReference type="RefSeq" id="XP_022152111.1">
    <property type="nucleotide sequence ID" value="XM_022296419.1"/>
</dbReference>
<feature type="compositionally biased region" description="Basic residues" evidence="1">
    <location>
        <begin position="294"/>
        <end position="311"/>
    </location>
</feature>
<dbReference type="GeneID" id="111019900"/>
<dbReference type="PANTHER" id="PTHR47592:SF30">
    <property type="entry name" value="CCHC-TYPE DOMAIN-CONTAINING PROTEIN"/>
    <property type="match status" value="1"/>
</dbReference>